<dbReference type="AlphaFoldDB" id="A0A1Y5P4Y9"/>
<dbReference type="GO" id="GO:0016787">
    <property type="term" value="F:hydrolase activity"/>
    <property type="evidence" value="ECO:0007669"/>
    <property type="project" value="UniProtKB-ARBA"/>
</dbReference>
<dbReference type="SUPFAM" id="SSF53649">
    <property type="entry name" value="Alkaline phosphatase-like"/>
    <property type="match status" value="1"/>
</dbReference>
<dbReference type="InterPro" id="IPR002591">
    <property type="entry name" value="Phosphodiest/P_Trfase"/>
</dbReference>
<gene>
    <name evidence="1" type="ORF">MIPYR_10794</name>
</gene>
<evidence type="ECO:0000313" key="1">
    <source>
        <dbReference type="EMBL" id="SBS71008.1"/>
    </source>
</evidence>
<dbReference type="Pfam" id="PF01663">
    <property type="entry name" value="Phosphodiest"/>
    <property type="match status" value="1"/>
</dbReference>
<protein>
    <submittedName>
        <fullName evidence="1">Type I phosphodiesterase/nucleotide pyrophosphatase</fullName>
    </submittedName>
</protein>
<dbReference type="PANTHER" id="PTHR10151:SF120">
    <property type="entry name" value="BIS(5'-ADENOSYL)-TRIPHOSPHATASE"/>
    <property type="match status" value="1"/>
</dbReference>
<dbReference type="EMBL" id="FLQR01000001">
    <property type="protein sequence ID" value="SBS71008.1"/>
    <property type="molecule type" value="Genomic_DNA"/>
</dbReference>
<dbReference type="InterPro" id="IPR017850">
    <property type="entry name" value="Alkaline_phosphatase_core_sf"/>
</dbReference>
<dbReference type="RefSeq" id="WP_295573824.1">
    <property type="nucleotide sequence ID" value="NZ_FLQR01000001.1"/>
</dbReference>
<dbReference type="PANTHER" id="PTHR10151">
    <property type="entry name" value="ECTONUCLEOTIDE PYROPHOSPHATASE/PHOSPHODIESTERASE"/>
    <property type="match status" value="1"/>
</dbReference>
<sequence length="377" mass="39886">MSLSLPADPPSARSLTGVVPQVLASMSGGADWFSPARSAVVMVVDGLGRGNLTARAGHARFLAQRMAKRDSARTVFPSTTAVALTSLLTGVDAGVHGIVGYRARVPGTDTAPNQLKGWETDGLDPLTWQRAEPLLARESAAGRPCFVVSRPLYAGTGFTRAIQRGATFVGAGHLAERVARAAALAAEHDGALVYLYAPELDTIGHAQGWESGAWTAGLESVDAAARHLEESLPRDVGAIVTADHGMVDVPRHRQILLGEDDPLLEGVRIVAGEPRMLHLYAEEGESAAVLARWRAAESHRAWVFGRDEAVAAGLFGPQVDPAVAPRIGDVLVAARSSVVYYDDRLADKKPQNMIGQHGSLTDQERVVPLIGLGAFAR</sequence>
<dbReference type="Gene3D" id="3.40.720.10">
    <property type="entry name" value="Alkaline Phosphatase, subunit A"/>
    <property type="match status" value="1"/>
</dbReference>
<reference evidence="1" key="1">
    <citation type="submission" date="2016-03" db="EMBL/GenBank/DDBJ databases">
        <authorList>
            <person name="Ploux O."/>
        </authorList>
    </citation>
    <scope>NUCLEOTIDE SEQUENCE</scope>
    <source>
        <strain evidence="1">UC1</strain>
    </source>
</reference>
<organism evidence="1">
    <name type="scientific">uncultured Microbacterium sp</name>
    <dbReference type="NCBI Taxonomy" id="191216"/>
    <lineage>
        <taxon>Bacteria</taxon>
        <taxon>Bacillati</taxon>
        <taxon>Actinomycetota</taxon>
        <taxon>Actinomycetes</taxon>
        <taxon>Micrococcales</taxon>
        <taxon>Microbacteriaceae</taxon>
        <taxon>Microbacterium</taxon>
        <taxon>environmental samples</taxon>
    </lineage>
</organism>
<name>A0A1Y5P4Y9_9MICO</name>
<accession>A0A1Y5P4Y9</accession>
<proteinExistence type="predicted"/>